<gene>
    <name evidence="3" type="ORF">Tci_028569</name>
</gene>
<dbReference type="AlphaFoldDB" id="A0A6L2L3W4"/>
<protein>
    <recommendedName>
        <fullName evidence="2">Reverse transcriptase Ty1/copia-type domain-containing protein</fullName>
    </recommendedName>
</protein>
<dbReference type="Pfam" id="PF07727">
    <property type="entry name" value="RVT_2"/>
    <property type="match status" value="1"/>
</dbReference>
<feature type="compositionally biased region" description="Basic and acidic residues" evidence="1">
    <location>
        <begin position="159"/>
        <end position="170"/>
    </location>
</feature>
<name>A0A6L2L3W4_TANCI</name>
<proteinExistence type="predicted"/>
<evidence type="ECO:0000313" key="3">
    <source>
        <dbReference type="EMBL" id="GEU56591.1"/>
    </source>
</evidence>
<dbReference type="EMBL" id="BKCJ010003687">
    <property type="protein sequence ID" value="GEU56591.1"/>
    <property type="molecule type" value="Genomic_DNA"/>
</dbReference>
<feature type="domain" description="Reverse transcriptase Ty1/copia-type" evidence="2">
    <location>
        <begin position="451"/>
        <end position="558"/>
    </location>
</feature>
<feature type="region of interest" description="Disordered" evidence="1">
    <location>
        <begin position="732"/>
        <end position="779"/>
    </location>
</feature>
<evidence type="ECO:0000259" key="2">
    <source>
        <dbReference type="Pfam" id="PF07727"/>
    </source>
</evidence>
<reference evidence="3" key="1">
    <citation type="journal article" date="2019" name="Sci. Rep.">
        <title>Draft genome of Tanacetum cinerariifolium, the natural source of mosquito coil.</title>
        <authorList>
            <person name="Yamashiro T."/>
            <person name="Shiraishi A."/>
            <person name="Satake H."/>
            <person name="Nakayama K."/>
        </authorList>
    </citation>
    <scope>NUCLEOTIDE SEQUENCE</scope>
</reference>
<accession>A0A6L2L3W4</accession>
<comment type="caution">
    <text evidence="3">The sequence shown here is derived from an EMBL/GenBank/DDBJ whole genome shotgun (WGS) entry which is preliminary data.</text>
</comment>
<organism evidence="3">
    <name type="scientific">Tanacetum cinerariifolium</name>
    <name type="common">Dalmatian daisy</name>
    <name type="synonym">Chrysanthemum cinerariifolium</name>
    <dbReference type="NCBI Taxonomy" id="118510"/>
    <lineage>
        <taxon>Eukaryota</taxon>
        <taxon>Viridiplantae</taxon>
        <taxon>Streptophyta</taxon>
        <taxon>Embryophyta</taxon>
        <taxon>Tracheophyta</taxon>
        <taxon>Spermatophyta</taxon>
        <taxon>Magnoliopsida</taxon>
        <taxon>eudicotyledons</taxon>
        <taxon>Gunneridae</taxon>
        <taxon>Pentapetalae</taxon>
        <taxon>asterids</taxon>
        <taxon>campanulids</taxon>
        <taxon>Asterales</taxon>
        <taxon>Asteraceae</taxon>
        <taxon>Asteroideae</taxon>
        <taxon>Anthemideae</taxon>
        <taxon>Anthemidinae</taxon>
        <taxon>Tanacetum</taxon>
    </lineage>
</organism>
<evidence type="ECO:0000256" key="1">
    <source>
        <dbReference type="SAM" id="MobiDB-lite"/>
    </source>
</evidence>
<dbReference type="InterPro" id="IPR013103">
    <property type="entry name" value="RVT_2"/>
</dbReference>
<sequence length="1095" mass="123164">MESLNPQVVAAIKLPILNPNEFDLWKMRIEQYFLMTDYSLWEVILNEQRLAKKNKLKARGTLLMALPDKHQLKFNIQKDVKSFMEAIEKRFGVNDAPSISATSSKATVSTLSNVDSLSDAVIYFFFASQSNSPQLDNEDLKQIDHDDFEEMDLKWKYRSPRDNRNKDTLRRTVPVEADKEPTNYALKAYASSGSSSSSGSDNENDRYKTGEGYHAVPPSYTRAFLTPKPDLVFTDDPNASESVANVFNGNPQQALNDKVVINSGCSRHMTGNISFLSDFKEIYKGYVAFGGNPKGGKVMKVNAASALVNAAGPNSTNSTNSFNTASPSVNAVSPNFGIARKSSFVDPFKYLDDPDMPELEDIVYSDDEEDVGAEADLSNLETNIHVSPISTIRVHKDHPVTQIISDLTLAPQTRSITRMVKEQEPKKVHQALKDPSWIEAMQEELLQFKLQKGHTQEEDIDYDEVFTPIARIEAIRLFLAYASFMGFMVYQMDVKSAFLYRTIKEEVYVCQPPGFEDPDYPDKVYKVVKALYGLHQAPRACQDKYVAKILRKFSFTDVKSASTSIETEKPLLKDPDGEDVDVHIYRDSPFNLVAYSDSDYAGASLDRKSTTGGCQFLGKMENGKETSNLFMVDSLPITILLTMHFITAVSYKLMLFGLTKVAAVNLMLLGHKLMLSKVVVSEAIIRRDLHLDDADGCLSAKRTAWNKFNCSMVSVVICLAIVVLDNQVDDKSTHNTRYTSPALTHKDPTPTPHATPPQYQTSTPHASPPHDQPTTPHESSIPLLTTLMETCATLSQKGRLNQEEVNVASKEVSAVGTPELVSAAEPIVFNDEDVTMTMAHTLIKLTTEKAKLLDEQIAQKLLDEEVQKATARDKKEKDDMEKCFKDIIMTKKIGVLLQNKWMTYDKVRLIFEREYKKESFKKLIADKVSGSESTQEIPSNDPKEMTEEYVHNMLEIVPVSEFKVEALQVKYPIIDWEIHTEGSRTYWKIIRVGGIKEAYQSFKDMLKGFDKEDLVALWNLKLYTNCGVHHVSSTRGHDSFMLTEKDYPLSNAVMILMLSGKLQVEEDNEMARDLVMKIFIEANKPKSKSLDTSSK</sequence>
<feature type="region of interest" description="Disordered" evidence="1">
    <location>
        <begin position="159"/>
        <end position="214"/>
    </location>
</feature>
<feature type="compositionally biased region" description="Low complexity" evidence="1">
    <location>
        <begin position="191"/>
        <end position="200"/>
    </location>
</feature>